<evidence type="ECO:0000256" key="2">
    <source>
        <dbReference type="SAM" id="Phobius"/>
    </source>
</evidence>
<keyword evidence="2" id="KW-1133">Transmembrane helix</keyword>
<dbReference type="EMBL" id="CP021252">
    <property type="protein sequence ID" value="ART22141.1"/>
    <property type="molecule type" value="Genomic_DNA"/>
</dbReference>
<proteinExistence type="predicted"/>
<keyword evidence="2" id="KW-0472">Membrane</keyword>
<sequence>MTSMFPGQGNGQPKGDPSRPGPVDYNRAGRKKKGAEDSAAAANHANWWPRSLRFSYWVLVIAAVIMVVSGMVGLFGDSGAEEVAASPEVAEYLSRNRNFVAISNIVCAIIMAVCSAQLAHGSKWSRRIITIAIAVTLFVNIAAMALGVGGLILIVIPVVLAVALLLLYRPDSNQFIREHNPRF</sequence>
<organism evidence="3 4">
    <name type="scientific">Corynebacterium striatum</name>
    <dbReference type="NCBI Taxonomy" id="43770"/>
    <lineage>
        <taxon>Bacteria</taxon>
        <taxon>Bacillati</taxon>
        <taxon>Actinomycetota</taxon>
        <taxon>Actinomycetes</taxon>
        <taxon>Mycobacteriales</taxon>
        <taxon>Corynebacteriaceae</taxon>
        <taxon>Corynebacterium</taxon>
    </lineage>
</organism>
<keyword evidence="2" id="KW-0812">Transmembrane</keyword>
<dbReference type="KEGG" id="cstr:CBE89_12050"/>
<feature type="transmembrane region" description="Helical" evidence="2">
    <location>
        <begin position="96"/>
        <end position="116"/>
    </location>
</feature>
<dbReference type="Proteomes" id="UP000250197">
    <property type="component" value="Chromosome"/>
</dbReference>
<feature type="transmembrane region" description="Helical" evidence="2">
    <location>
        <begin position="54"/>
        <end position="76"/>
    </location>
</feature>
<feature type="transmembrane region" description="Helical" evidence="2">
    <location>
        <begin position="128"/>
        <end position="145"/>
    </location>
</feature>
<gene>
    <name evidence="3" type="ORF">CBE89_12050</name>
</gene>
<feature type="transmembrane region" description="Helical" evidence="2">
    <location>
        <begin position="151"/>
        <end position="168"/>
    </location>
</feature>
<evidence type="ECO:0000313" key="4">
    <source>
        <dbReference type="Proteomes" id="UP000250197"/>
    </source>
</evidence>
<feature type="region of interest" description="Disordered" evidence="1">
    <location>
        <begin position="1"/>
        <end position="37"/>
    </location>
</feature>
<protein>
    <submittedName>
        <fullName evidence="3">Tellurium resistance protein TerC</fullName>
    </submittedName>
</protein>
<dbReference type="RefSeq" id="WP_086892135.1">
    <property type="nucleotide sequence ID" value="NZ_CP021252.1"/>
</dbReference>
<dbReference type="AlphaFoldDB" id="A0A2Z2J666"/>
<accession>A0A2Z2J666</accession>
<reference evidence="3 4" key="1">
    <citation type="submission" date="2017-05" db="EMBL/GenBank/DDBJ databases">
        <title>Complete genome sequence of Corynebacterium striatum KC-Na-1 isolated from Neophocaena asiaeorientalis in Korea.</title>
        <authorList>
            <person name="Kim J.H."/>
            <person name="Lee K."/>
        </authorList>
    </citation>
    <scope>NUCLEOTIDE SEQUENCE [LARGE SCALE GENOMIC DNA]</scope>
    <source>
        <strain evidence="3 4">KC-Na-01</strain>
    </source>
</reference>
<name>A0A2Z2J666_CORST</name>
<evidence type="ECO:0000256" key="1">
    <source>
        <dbReference type="SAM" id="MobiDB-lite"/>
    </source>
</evidence>
<evidence type="ECO:0000313" key="3">
    <source>
        <dbReference type="EMBL" id="ART22141.1"/>
    </source>
</evidence>